<dbReference type="Gene3D" id="1.10.1040.10">
    <property type="entry name" value="N-(1-d-carboxylethyl)-l-norvaline Dehydrogenase, domain 2"/>
    <property type="match status" value="1"/>
</dbReference>
<comment type="pathway">
    <text evidence="1 10">Cofactor biosynthesis; (R)-pantothenate biosynthesis; (R)-pantoate from 3-methyl-2-oxobutanoate: step 2/2.</text>
</comment>
<proteinExistence type="inferred from homology"/>
<dbReference type="InterPro" id="IPR008927">
    <property type="entry name" value="6-PGluconate_DH-like_C_sf"/>
</dbReference>
<dbReference type="InterPro" id="IPR013328">
    <property type="entry name" value="6PGD_dom2"/>
</dbReference>
<dbReference type="Pfam" id="PF02558">
    <property type="entry name" value="ApbA"/>
    <property type="match status" value="1"/>
</dbReference>
<dbReference type="PANTHER" id="PTHR21708">
    <property type="entry name" value="PROBABLE 2-DEHYDROPANTOATE 2-REDUCTASE"/>
    <property type="match status" value="1"/>
</dbReference>
<evidence type="ECO:0000256" key="3">
    <source>
        <dbReference type="ARBA" id="ARBA00013014"/>
    </source>
</evidence>
<evidence type="ECO:0000256" key="6">
    <source>
        <dbReference type="ARBA" id="ARBA00022857"/>
    </source>
</evidence>
<dbReference type="FunFam" id="1.10.1040.10:FF:000017">
    <property type="entry name" value="2-dehydropantoate 2-reductase"/>
    <property type="match status" value="1"/>
</dbReference>
<evidence type="ECO:0000256" key="9">
    <source>
        <dbReference type="ARBA" id="ARBA00048793"/>
    </source>
</evidence>
<dbReference type="PANTHER" id="PTHR21708:SF26">
    <property type="entry name" value="2-DEHYDROPANTOATE 2-REDUCTASE"/>
    <property type="match status" value="1"/>
</dbReference>
<evidence type="ECO:0000256" key="7">
    <source>
        <dbReference type="ARBA" id="ARBA00023002"/>
    </source>
</evidence>
<name>A0A177NBN6_9GAMM</name>
<evidence type="ECO:0000256" key="10">
    <source>
        <dbReference type="RuleBase" id="RU362068"/>
    </source>
</evidence>
<dbReference type="OrthoDB" id="6530772at2"/>
<comment type="catalytic activity">
    <reaction evidence="9 10">
        <text>(R)-pantoate + NADP(+) = 2-dehydropantoate + NADPH + H(+)</text>
        <dbReference type="Rhea" id="RHEA:16233"/>
        <dbReference type="ChEBI" id="CHEBI:11561"/>
        <dbReference type="ChEBI" id="CHEBI:15378"/>
        <dbReference type="ChEBI" id="CHEBI:15980"/>
        <dbReference type="ChEBI" id="CHEBI:57783"/>
        <dbReference type="ChEBI" id="CHEBI:58349"/>
        <dbReference type="EC" id="1.1.1.169"/>
    </reaction>
</comment>
<dbReference type="EMBL" id="LUUJ01000087">
    <property type="protein sequence ID" value="OAI14609.1"/>
    <property type="molecule type" value="Genomic_DNA"/>
</dbReference>
<dbReference type="GO" id="GO:0008677">
    <property type="term" value="F:2-dehydropantoate 2-reductase activity"/>
    <property type="evidence" value="ECO:0007669"/>
    <property type="project" value="UniProtKB-EC"/>
</dbReference>
<keyword evidence="6 10" id="KW-0521">NADP</keyword>
<dbReference type="InterPro" id="IPR003710">
    <property type="entry name" value="ApbA"/>
</dbReference>
<dbReference type="NCBIfam" id="TIGR00745">
    <property type="entry name" value="apbA_panE"/>
    <property type="match status" value="1"/>
</dbReference>
<feature type="domain" description="Ketopantoate reductase N-terminal" evidence="11">
    <location>
        <begin position="5"/>
        <end position="153"/>
    </location>
</feature>
<evidence type="ECO:0000256" key="5">
    <source>
        <dbReference type="ARBA" id="ARBA00022655"/>
    </source>
</evidence>
<organism evidence="13 14">
    <name type="scientific">Methylomonas koyamae</name>
    <dbReference type="NCBI Taxonomy" id="702114"/>
    <lineage>
        <taxon>Bacteria</taxon>
        <taxon>Pseudomonadati</taxon>
        <taxon>Pseudomonadota</taxon>
        <taxon>Gammaproteobacteria</taxon>
        <taxon>Methylococcales</taxon>
        <taxon>Methylococcaceae</taxon>
        <taxon>Methylomonas</taxon>
    </lineage>
</organism>
<comment type="function">
    <text evidence="10">Catalyzes the NADPH-dependent reduction of ketopantoate into pantoic acid.</text>
</comment>
<reference evidence="13 14" key="1">
    <citation type="submission" date="2016-03" db="EMBL/GenBank/DDBJ databases">
        <authorList>
            <person name="Ploux O."/>
        </authorList>
    </citation>
    <scope>NUCLEOTIDE SEQUENCE [LARGE SCALE GENOMIC DNA]</scope>
    <source>
        <strain evidence="13 14">R-45378</strain>
    </source>
</reference>
<evidence type="ECO:0000259" key="12">
    <source>
        <dbReference type="Pfam" id="PF08546"/>
    </source>
</evidence>
<protein>
    <recommendedName>
        <fullName evidence="4 10">2-dehydropantoate 2-reductase</fullName>
        <ecNumber evidence="3 10">1.1.1.169</ecNumber>
    </recommendedName>
    <alternativeName>
        <fullName evidence="8 10">Ketopantoate reductase</fullName>
    </alternativeName>
</protein>
<accession>A0A177NBN6</accession>
<dbReference type="Proteomes" id="UP000077857">
    <property type="component" value="Unassembled WGS sequence"/>
</dbReference>
<dbReference type="Gene3D" id="3.40.50.720">
    <property type="entry name" value="NAD(P)-binding Rossmann-like Domain"/>
    <property type="match status" value="1"/>
</dbReference>
<keyword evidence="7 10" id="KW-0560">Oxidoreductase</keyword>
<evidence type="ECO:0000256" key="4">
    <source>
        <dbReference type="ARBA" id="ARBA00019465"/>
    </source>
</evidence>
<sequence>MSNKILIVGAGAIGGFYGALLARSGAEVSVVCRSDYDYVRRHGFEIDSHTLGRWRFRPAQVLRQAGDYRDCADYLLLCSKVVADIDRVGLIREGLAGNTAIAFIQNGVDIEAELLSAFPDRVLISGLAYICCNRVAPGHIKHLAYGKLTIGALTPDTAGLGQRLVDLFAAGGADCEISRDIVASRWQKCVWNAPFNPLSVLSGGLATQAILQSQEDFVRDIMQEVCRIASASGHPLPADTVDLNIERTRHMPPYKTSMLLDFEHGRPMETEAILGNAVRVAQRLNVETPRLQALYALMRLRELQIRENRAPQ</sequence>
<dbReference type="InterPro" id="IPR036291">
    <property type="entry name" value="NAD(P)-bd_dom_sf"/>
</dbReference>
<keyword evidence="5 10" id="KW-0566">Pantothenate biosynthesis</keyword>
<feature type="domain" description="Ketopantoate reductase C-terminal" evidence="12">
    <location>
        <begin position="180"/>
        <end position="301"/>
    </location>
</feature>
<evidence type="ECO:0000259" key="11">
    <source>
        <dbReference type="Pfam" id="PF02558"/>
    </source>
</evidence>
<dbReference type="InterPro" id="IPR013752">
    <property type="entry name" value="KPA_reductase"/>
</dbReference>
<dbReference type="AlphaFoldDB" id="A0A177NBN6"/>
<dbReference type="InterPro" id="IPR013332">
    <property type="entry name" value="KPR_N"/>
</dbReference>
<comment type="similarity">
    <text evidence="2 10">Belongs to the ketopantoate reductase family.</text>
</comment>
<evidence type="ECO:0000313" key="13">
    <source>
        <dbReference type="EMBL" id="OAI14609.1"/>
    </source>
</evidence>
<gene>
    <name evidence="13" type="ORF">A1507_15060</name>
</gene>
<dbReference type="SUPFAM" id="SSF48179">
    <property type="entry name" value="6-phosphogluconate dehydrogenase C-terminal domain-like"/>
    <property type="match status" value="1"/>
</dbReference>
<evidence type="ECO:0000256" key="8">
    <source>
        <dbReference type="ARBA" id="ARBA00032024"/>
    </source>
</evidence>
<dbReference type="RefSeq" id="WP_064041073.1">
    <property type="nucleotide sequence ID" value="NZ_LUUJ01000087.1"/>
</dbReference>
<dbReference type="Pfam" id="PF08546">
    <property type="entry name" value="ApbA_C"/>
    <property type="match status" value="1"/>
</dbReference>
<comment type="caution">
    <text evidence="13">The sequence shown here is derived from an EMBL/GenBank/DDBJ whole genome shotgun (WGS) entry which is preliminary data.</text>
</comment>
<dbReference type="SUPFAM" id="SSF51735">
    <property type="entry name" value="NAD(P)-binding Rossmann-fold domains"/>
    <property type="match status" value="1"/>
</dbReference>
<evidence type="ECO:0000313" key="14">
    <source>
        <dbReference type="Proteomes" id="UP000077857"/>
    </source>
</evidence>
<dbReference type="GO" id="GO:0005737">
    <property type="term" value="C:cytoplasm"/>
    <property type="evidence" value="ECO:0007669"/>
    <property type="project" value="TreeGrafter"/>
</dbReference>
<dbReference type="UniPathway" id="UPA00028">
    <property type="reaction ID" value="UER00004"/>
</dbReference>
<dbReference type="InterPro" id="IPR051402">
    <property type="entry name" value="KPR-Related"/>
</dbReference>
<dbReference type="GO" id="GO:0015940">
    <property type="term" value="P:pantothenate biosynthetic process"/>
    <property type="evidence" value="ECO:0007669"/>
    <property type="project" value="UniProtKB-UniPathway"/>
</dbReference>
<dbReference type="EC" id="1.1.1.169" evidence="3 10"/>
<evidence type="ECO:0000256" key="1">
    <source>
        <dbReference type="ARBA" id="ARBA00004994"/>
    </source>
</evidence>
<evidence type="ECO:0000256" key="2">
    <source>
        <dbReference type="ARBA" id="ARBA00007870"/>
    </source>
</evidence>